<dbReference type="PROSITE" id="PS51257">
    <property type="entry name" value="PROKAR_LIPOPROTEIN"/>
    <property type="match status" value="1"/>
</dbReference>
<dbReference type="Gene3D" id="2.40.70.10">
    <property type="entry name" value="Acid Proteases"/>
    <property type="match status" value="1"/>
</dbReference>
<dbReference type="AlphaFoldDB" id="A0A8J7FI11"/>
<keyword evidence="1" id="KW-0732">Signal</keyword>
<gene>
    <name evidence="2" type="ORF">INR99_02185</name>
</gene>
<reference evidence="2 3" key="1">
    <citation type="submission" date="2020-10" db="EMBL/GenBank/DDBJ databases">
        <title>The genome sequence of Chitinilyticum litopenaei 4Y14.</title>
        <authorList>
            <person name="Liu Y."/>
        </authorList>
    </citation>
    <scope>NUCLEOTIDE SEQUENCE [LARGE SCALE GENOMIC DNA]</scope>
    <source>
        <strain evidence="2 3">4Y14</strain>
    </source>
</reference>
<dbReference type="InterPro" id="IPR021109">
    <property type="entry name" value="Peptidase_aspartic_dom_sf"/>
</dbReference>
<accession>A0A8J7FI11</accession>
<comment type="caution">
    <text evidence="2">The sequence shown here is derived from an EMBL/GenBank/DDBJ whole genome shotgun (WGS) entry which is preliminary data.</text>
</comment>
<dbReference type="CDD" id="cd05483">
    <property type="entry name" value="retropepsin_like_bacteria"/>
    <property type="match status" value="1"/>
</dbReference>
<name>A0A8J7FI11_9NEIS</name>
<protein>
    <submittedName>
        <fullName evidence="2">Retropepsin-like domain-containing protein</fullName>
    </submittedName>
</protein>
<keyword evidence="3" id="KW-1185">Reference proteome</keyword>
<dbReference type="InterPro" id="IPR034122">
    <property type="entry name" value="Retropepsin-like_bacterial"/>
</dbReference>
<feature type="chain" id="PRO_5035283282" evidence="1">
    <location>
        <begin position="25"/>
        <end position="408"/>
    </location>
</feature>
<dbReference type="Pfam" id="PF13650">
    <property type="entry name" value="Asp_protease_2"/>
    <property type="match status" value="1"/>
</dbReference>
<feature type="signal peptide" evidence="1">
    <location>
        <begin position="1"/>
        <end position="24"/>
    </location>
</feature>
<dbReference type="RefSeq" id="WP_194114648.1">
    <property type="nucleotide sequence ID" value="NZ_JADFUA010000001.1"/>
</dbReference>
<dbReference type="EMBL" id="JADFUA010000001">
    <property type="protein sequence ID" value="MBE9608147.1"/>
    <property type="molecule type" value="Genomic_DNA"/>
</dbReference>
<evidence type="ECO:0000256" key="1">
    <source>
        <dbReference type="SAM" id="SignalP"/>
    </source>
</evidence>
<organism evidence="2 3">
    <name type="scientific">Chitinilyticum piscinae</name>
    <dbReference type="NCBI Taxonomy" id="2866724"/>
    <lineage>
        <taxon>Bacteria</taxon>
        <taxon>Pseudomonadati</taxon>
        <taxon>Pseudomonadota</taxon>
        <taxon>Betaproteobacteria</taxon>
        <taxon>Neisseriales</taxon>
        <taxon>Chitinibacteraceae</taxon>
        <taxon>Chitinilyticum</taxon>
    </lineage>
</organism>
<evidence type="ECO:0000313" key="2">
    <source>
        <dbReference type="EMBL" id="MBE9608147.1"/>
    </source>
</evidence>
<dbReference type="Proteomes" id="UP000604481">
    <property type="component" value="Unassembled WGS sequence"/>
</dbReference>
<evidence type="ECO:0000313" key="3">
    <source>
        <dbReference type="Proteomes" id="UP000604481"/>
    </source>
</evidence>
<proteinExistence type="predicted"/>
<sequence length="408" mass="44426">MLPPLLRKTCQSLLLASSCLLLLACQSAPPKVEYATSLPAPVADIPLRMLMGKPYVEVQINGKGPYLLQFDTGARLMLTSSAAAELGVRAERWFTLIGNANKGQKTAEGDVAELSLAGFVLRNQPVAIHDFNYGVDQSAYATPPIIGAIGRELFQHMPCELDFVANRLRLYPVGTPVMQAGDHVERFAWDRYDLPRIRVNGSLGSEDATLDTGGNITYYHSGKIKDDSPNAMSVSREGVDGSFMTKIQRIEQLQLFGQTLQQPLIESRRDDAFSGGDLLGTACLRGLRIKIDWEQRLLGVNGTLPDSCANPYGRSGIQAYKSDAGFYVDYIQPESAIQAGLPLETYNRPGAIISKINGKPATEFSQAEFDAINAGQQGRAMSIEFQGYTGSFYVLFDKPEQSGAVAAK</sequence>